<dbReference type="GO" id="GO:0016301">
    <property type="term" value="F:kinase activity"/>
    <property type="evidence" value="ECO:0007669"/>
    <property type="project" value="UniProtKB-KW"/>
</dbReference>
<evidence type="ECO:0000313" key="8">
    <source>
        <dbReference type="Proteomes" id="UP000179243"/>
    </source>
</evidence>
<protein>
    <recommendedName>
        <fullName evidence="6">Carbohydrate kinase PfkB domain-containing protein</fullName>
    </recommendedName>
</protein>
<organism evidence="7 8">
    <name type="scientific">Candidatus Raymondbacteria bacterium RIFOXYD12_FULL_49_13</name>
    <dbReference type="NCBI Taxonomy" id="1817890"/>
    <lineage>
        <taxon>Bacteria</taxon>
        <taxon>Raymondiibacteriota</taxon>
    </lineage>
</organism>
<proteinExistence type="inferred from homology"/>
<sequence>MCKKYPLPGKHQGRFIVFGEVVWDVFPDQKRLGGAPFNFAYYFKRAGGNPVIISAVGNDALGTEALTEIKTAGIATGNVRIDPERETGRVVITLSGNRHRFEIIRNTAWEHIDCPGAIAENGTGLYMGTLARVSIHNKGVCDRLLTACRGKPVCVDLNLRKRLYDKDDIAFLLKQTTHVKANEAEIRILRSLGLIGDAGFETAAEELITRYGLQYCCITLGARGAVGADKRTTVRIKAFPAKKGGDSVGAGDAFTATWLAHLFRGASLSEALTEAAQVGAIVASSKGALAVF</sequence>
<keyword evidence="5" id="KW-0067">ATP-binding</keyword>
<evidence type="ECO:0000256" key="5">
    <source>
        <dbReference type="ARBA" id="ARBA00022840"/>
    </source>
</evidence>
<dbReference type="InterPro" id="IPR029056">
    <property type="entry name" value="Ribokinase-like"/>
</dbReference>
<dbReference type="Proteomes" id="UP000179243">
    <property type="component" value="Unassembled WGS sequence"/>
</dbReference>
<dbReference type="AlphaFoldDB" id="A0A1F7F5J4"/>
<evidence type="ECO:0000256" key="4">
    <source>
        <dbReference type="ARBA" id="ARBA00022777"/>
    </source>
</evidence>
<accession>A0A1F7F5J4</accession>
<dbReference type="SUPFAM" id="SSF53613">
    <property type="entry name" value="Ribokinase-like"/>
    <property type="match status" value="1"/>
</dbReference>
<reference evidence="7 8" key="1">
    <citation type="journal article" date="2016" name="Nat. Commun.">
        <title>Thousands of microbial genomes shed light on interconnected biogeochemical processes in an aquifer system.</title>
        <authorList>
            <person name="Anantharaman K."/>
            <person name="Brown C.T."/>
            <person name="Hug L.A."/>
            <person name="Sharon I."/>
            <person name="Castelle C.J."/>
            <person name="Probst A.J."/>
            <person name="Thomas B.C."/>
            <person name="Singh A."/>
            <person name="Wilkins M.J."/>
            <person name="Karaoz U."/>
            <person name="Brodie E.L."/>
            <person name="Williams K.H."/>
            <person name="Hubbard S.S."/>
            <person name="Banfield J.F."/>
        </authorList>
    </citation>
    <scope>NUCLEOTIDE SEQUENCE [LARGE SCALE GENOMIC DNA]</scope>
</reference>
<dbReference type="PANTHER" id="PTHR43085">
    <property type="entry name" value="HEXOKINASE FAMILY MEMBER"/>
    <property type="match status" value="1"/>
</dbReference>
<evidence type="ECO:0000313" key="7">
    <source>
        <dbReference type="EMBL" id="OGK01911.1"/>
    </source>
</evidence>
<name>A0A1F7F5J4_UNCRA</name>
<keyword evidence="4" id="KW-0418">Kinase</keyword>
<evidence type="ECO:0000256" key="1">
    <source>
        <dbReference type="ARBA" id="ARBA00010688"/>
    </source>
</evidence>
<keyword evidence="3" id="KW-0547">Nucleotide-binding</keyword>
<dbReference type="InterPro" id="IPR011611">
    <property type="entry name" value="PfkB_dom"/>
</dbReference>
<dbReference type="EMBL" id="MFYX01000116">
    <property type="protein sequence ID" value="OGK01911.1"/>
    <property type="molecule type" value="Genomic_DNA"/>
</dbReference>
<evidence type="ECO:0000259" key="6">
    <source>
        <dbReference type="Pfam" id="PF00294"/>
    </source>
</evidence>
<dbReference type="InterPro" id="IPR050306">
    <property type="entry name" value="PfkB_Carbo_kinase"/>
</dbReference>
<comment type="similarity">
    <text evidence="1">Belongs to the carbohydrate kinase PfkB family.</text>
</comment>
<comment type="caution">
    <text evidence="7">The sequence shown here is derived from an EMBL/GenBank/DDBJ whole genome shotgun (WGS) entry which is preliminary data.</text>
</comment>
<evidence type="ECO:0000256" key="3">
    <source>
        <dbReference type="ARBA" id="ARBA00022741"/>
    </source>
</evidence>
<dbReference type="Pfam" id="PF00294">
    <property type="entry name" value="PfkB"/>
    <property type="match status" value="1"/>
</dbReference>
<gene>
    <name evidence="7" type="ORF">A2519_05570</name>
</gene>
<keyword evidence="2" id="KW-0808">Transferase</keyword>
<dbReference type="Gene3D" id="3.40.1190.20">
    <property type="match status" value="1"/>
</dbReference>
<evidence type="ECO:0000256" key="2">
    <source>
        <dbReference type="ARBA" id="ARBA00022679"/>
    </source>
</evidence>
<dbReference type="PANTHER" id="PTHR43085:SF1">
    <property type="entry name" value="PSEUDOURIDINE KINASE-RELATED"/>
    <property type="match status" value="1"/>
</dbReference>
<feature type="domain" description="Carbohydrate kinase PfkB" evidence="6">
    <location>
        <begin position="18"/>
        <end position="288"/>
    </location>
</feature>
<dbReference type="GO" id="GO:0005524">
    <property type="term" value="F:ATP binding"/>
    <property type="evidence" value="ECO:0007669"/>
    <property type="project" value="UniProtKB-KW"/>
</dbReference>